<dbReference type="Pfam" id="PF23668">
    <property type="entry name" value="CUB_CDCP1_2"/>
    <property type="match status" value="2"/>
</dbReference>
<feature type="signal peptide" evidence="3">
    <location>
        <begin position="1"/>
        <end position="23"/>
    </location>
</feature>
<evidence type="ECO:0008006" key="9">
    <source>
        <dbReference type="Google" id="ProtNLM"/>
    </source>
</evidence>
<proteinExistence type="predicted"/>
<feature type="domain" description="CDCP1 second and fifth CUB" evidence="6">
    <location>
        <begin position="418"/>
        <end position="498"/>
    </location>
</feature>
<dbReference type="InterPro" id="IPR038811">
    <property type="entry name" value="CDCP1"/>
</dbReference>
<evidence type="ECO:0000259" key="6">
    <source>
        <dbReference type="Pfam" id="PF23668"/>
    </source>
</evidence>
<feature type="chain" id="PRO_5040727676" description="CUB domain-containing protein 1" evidence="3">
    <location>
        <begin position="24"/>
        <end position="842"/>
    </location>
</feature>
<sequence length="842" mass="93476">MGSCLVSVFTGLILMQIHQNSECYKIEVTPDRATTVFFRRKGGQDLNCSACKGEGPSETCQNSDLKLDDPVLTTVNFNCSQPGDVFIVEISQDIDCTATGCNNNAVHPDSTRFLDFTRTFIWDVKVPASNTVQLDFPAPGMRQIKPSEHCLNKNTYTIISYRAGRANIGTFCMNGTISRIQVLYKGRVSLEVPKGTDLKPYDFKVSVGPESKMSVEVDSKLPRGESFEDFFTPEYTKGFLREDKIKWNFAVEPSHNFTVKYLDKTEPECQTGAVSIEYLLEDKSVLKKTLKEDPPANKNGDFSMTLANCNAKKGLSLNFEVSVFRGGTPKLCPVDLQKEEGLSLQVEKKNPMSYCEMRMNSLVQEKTVIPERSKVELSFLDCSADDLQLMATKTIDCPSGSPCAVSGTDLTIPSLDTCLPALHQFTWLLRVPEGSIDLSSKQGNLHQSVPEKECNQVTFLVSEIGGSNIGQFCSDIEGSIQNIQIKGNASITAIPKGAQDLSQEKGPLLKAILKPEFSENVVYTVLPLVMGFTYLTTPNWPDGMMPSTSVTWAVVVPSDYRAELVFTNISQPNCASGHAVVEIRPLDSQKIQSWREDQTLPSMVIQQQSFYLNMSNCEPKSKRFAVLSKITLQRETRNFVGIILAVVGILLLLLIIALIVVWVIRKKKKPKANRSSIYMPRGKPILPGNATFPKTRADNDSHVYASIEDQPVVDGNTGHWSNGHQVDTYHPYTGPTDSIPAVKESSPEYTLDRGDGRSEDQDAYQPFLNPTSTFMPARPRTPLISLSSLGLEDRRMAQNELNTFKSTGDIIPIRLSTDESRLQPQLDSDSDSFHEPEYEEAM</sequence>
<evidence type="ECO:0000256" key="2">
    <source>
        <dbReference type="SAM" id="Phobius"/>
    </source>
</evidence>
<keyword evidence="8" id="KW-1185">Reference proteome</keyword>
<evidence type="ECO:0000313" key="7">
    <source>
        <dbReference type="EMBL" id="KAI7799239.1"/>
    </source>
</evidence>
<dbReference type="OrthoDB" id="8960034at2759"/>
<evidence type="ECO:0000256" key="3">
    <source>
        <dbReference type="SAM" id="SignalP"/>
    </source>
</evidence>
<evidence type="ECO:0000256" key="1">
    <source>
        <dbReference type="SAM" id="MobiDB-lite"/>
    </source>
</evidence>
<comment type="caution">
    <text evidence="7">The sequence shown here is derived from an EMBL/GenBank/DDBJ whole genome shotgun (WGS) entry which is preliminary data.</text>
</comment>
<name>A0A9W7TNP3_TRIRA</name>
<feature type="transmembrane region" description="Helical" evidence="2">
    <location>
        <begin position="639"/>
        <end position="664"/>
    </location>
</feature>
<accession>A0A9W7TNP3</accession>
<keyword evidence="2" id="KW-1133">Transmembrane helix</keyword>
<dbReference type="Pfam" id="PF23667">
    <property type="entry name" value="CUB_CDCP1_1"/>
    <property type="match status" value="1"/>
</dbReference>
<dbReference type="InterPro" id="IPR056266">
    <property type="entry name" value="CDCP1_CUB_3rd_6th"/>
</dbReference>
<feature type="region of interest" description="Disordered" evidence="1">
    <location>
        <begin position="816"/>
        <end position="842"/>
    </location>
</feature>
<protein>
    <recommendedName>
        <fullName evidence="9">CUB domain-containing protein 1</fullName>
    </recommendedName>
</protein>
<feature type="region of interest" description="Disordered" evidence="1">
    <location>
        <begin position="734"/>
        <end position="758"/>
    </location>
</feature>
<dbReference type="Pfam" id="PF23665">
    <property type="entry name" value="CDCP1_CUB_6"/>
    <property type="match status" value="2"/>
</dbReference>
<dbReference type="InterPro" id="IPR056269">
    <property type="entry name" value="CUB_CDCP1_2nd_5th"/>
</dbReference>
<dbReference type="InterPro" id="IPR035914">
    <property type="entry name" value="Sperma_CUB_dom_sf"/>
</dbReference>
<dbReference type="EMBL" id="JAFHDT010000016">
    <property type="protein sequence ID" value="KAI7799239.1"/>
    <property type="molecule type" value="Genomic_DNA"/>
</dbReference>
<keyword evidence="3" id="KW-0732">Signal</keyword>
<dbReference type="PANTHER" id="PTHR14477">
    <property type="entry name" value="CUB DOMAIN-CONTAINING PROTEIN 1"/>
    <property type="match status" value="1"/>
</dbReference>
<keyword evidence="2" id="KW-0472">Membrane</keyword>
<feature type="domain" description="CDCP1 second and fifth CUB" evidence="6">
    <location>
        <begin position="104"/>
        <end position="208"/>
    </location>
</feature>
<dbReference type="InterPro" id="IPR056268">
    <property type="entry name" value="CUB_CDCP1_1st"/>
</dbReference>
<evidence type="ECO:0000313" key="8">
    <source>
        <dbReference type="Proteomes" id="UP001059041"/>
    </source>
</evidence>
<evidence type="ECO:0000259" key="5">
    <source>
        <dbReference type="Pfam" id="PF23667"/>
    </source>
</evidence>
<dbReference type="SUPFAM" id="SSF49854">
    <property type="entry name" value="Spermadhesin, CUB domain"/>
    <property type="match status" value="1"/>
</dbReference>
<feature type="domain" description="CDCP1 first CUB" evidence="5">
    <location>
        <begin position="25"/>
        <end position="96"/>
    </location>
</feature>
<feature type="domain" description="CDCP1 third and sixth CUB" evidence="4">
    <location>
        <begin position="518"/>
        <end position="631"/>
    </location>
</feature>
<gene>
    <name evidence="7" type="ORF">IRJ41_020614</name>
</gene>
<evidence type="ECO:0000259" key="4">
    <source>
        <dbReference type="Pfam" id="PF23665"/>
    </source>
</evidence>
<feature type="domain" description="CDCP1 third and sixth CUB" evidence="4">
    <location>
        <begin position="221"/>
        <end position="314"/>
    </location>
</feature>
<dbReference type="PANTHER" id="PTHR14477:SF1">
    <property type="entry name" value="CUB DOMAIN-CONTAINING PROTEIN 1"/>
    <property type="match status" value="1"/>
</dbReference>
<keyword evidence="2" id="KW-0812">Transmembrane</keyword>
<organism evidence="7 8">
    <name type="scientific">Triplophysa rosa</name>
    <name type="common">Cave loach</name>
    <dbReference type="NCBI Taxonomy" id="992332"/>
    <lineage>
        <taxon>Eukaryota</taxon>
        <taxon>Metazoa</taxon>
        <taxon>Chordata</taxon>
        <taxon>Craniata</taxon>
        <taxon>Vertebrata</taxon>
        <taxon>Euteleostomi</taxon>
        <taxon>Actinopterygii</taxon>
        <taxon>Neopterygii</taxon>
        <taxon>Teleostei</taxon>
        <taxon>Ostariophysi</taxon>
        <taxon>Cypriniformes</taxon>
        <taxon>Nemacheilidae</taxon>
        <taxon>Triplophysa</taxon>
    </lineage>
</organism>
<reference evidence="7" key="1">
    <citation type="submission" date="2021-02" db="EMBL/GenBank/DDBJ databases">
        <title>Comparative genomics reveals that relaxation of natural selection precedes convergent phenotypic evolution of cavefish.</title>
        <authorList>
            <person name="Peng Z."/>
        </authorList>
    </citation>
    <scope>NUCLEOTIDE SEQUENCE</scope>
    <source>
        <tissue evidence="7">Muscle</tissue>
    </source>
</reference>
<dbReference type="AlphaFoldDB" id="A0A9W7TNP3"/>
<dbReference type="Proteomes" id="UP001059041">
    <property type="component" value="Linkage Group LG16"/>
</dbReference>